<keyword evidence="3" id="KW-1185">Reference proteome</keyword>
<dbReference type="Pfam" id="PF13560">
    <property type="entry name" value="HTH_31"/>
    <property type="match status" value="1"/>
</dbReference>
<evidence type="ECO:0000259" key="1">
    <source>
        <dbReference type="SMART" id="SM00530"/>
    </source>
</evidence>
<dbReference type="GO" id="GO:0003677">
    <property type="term" value="F:DNA binding"/>
    <property type="evidence" value="ECO:0007669"/>
    <property type="project" value="InterPro"/>
</dbReference>
<organism evidence="2 3">
    <name type="scientific">Ktedonospora formicarum</name>
    <dbReference type="NCBI Taxonomy" id="2778364"/>
    <lineage>
        <taxon>Bacteria</taxon>
        <taxon>Bacillati</taxon>
        <taxon>Chloroflexota</taxon>
        <taxon>Ktedonobacteria</taxon>
        <taxon>Ktedonobacterales</taxon>
        <taxon>Ktedonobacteraceae</taxon>
        <taxon>Ktedonospora</taxon>
    </lineage>
</organism>
<protein>
    <submittedName>
        <fullName evidence="2">Transcriptional regulator</fullName>
    </submittedName>
</protein>
<dbReference type="PANTHER" id="PTHR35010">
    <property type="entry name" value="BLL4672 PROTEIN-RELATED"/>
    <property type="match status" value="1"/>
</dbReference>
<dbReference type="RefSeq" id="WP_220197837.1">
    <property type="nucleotide sequence ID" value="NZ_BNJF01000004.1"/>
</dbReference>
<dbReference type="Pfam" id="PF17765">
    <property type="entry name" value="MLTR_LBD"/>
    <property type="match status" value="1"/>
</dbReference>
<dbReference type="InterPro" id="IPR041413">
    <property type="entry name" value="MLTR_LBD"/>
</dbReference>
<dbReference type="Gene3D" id="1.10.260.40">
    <property type="entry name" value="lambda repressor-like DNA-binding domains"/>
    <property type="match status" value="1"/>
</dbReference>
<feature type="domain" description="HTH cro/C1-type" evidence="1">
    <location>
        <begin position="17"/>
        <end position="89"/>
    </location>
</feature>
<proteinExistence type="predicted"/>
<dbReference type="Gene3D" id="3.30.450.180">
    <property type="match status" value="1"/>
</dbReference>
<dbReference type="InterPro" id="IPR010982">
    <property type="entry name" value="Lambda_DNA-bd_dom_sf"/>
</dbReference>
<dbReference type="SUPFAM" id="SSF47413">
    <property type="entry name" value="lambda repressor-like DNA-binding domains"/>
    <property type="match status" value="1"/>
</dbReference>
<dbReference type="SMART" id="SM00530">
    <property type="entry name" value="HTH_XRE"/>
    <property type="match status" value="1"/>
</dbReference>
<dbReference type="InterPro" id="IPR001387">
    <property type="entry name" value="Cro/C1-type_HTH"/>
</dbReference>
<gene>
    <name evidence="2" type="ORF">KSX_68190</name>
</gene>
<comment type="caution">
    <text evidence="2">The sequence shown here is derived from an EMBL/GenBank/DDBJ whole genome shotgun (WGS) entry which is preliminary data.</text>
</comment>
<name>A0A8J3MW71_9CHLR</name>
<sequence length="288" mass="32960">MMAREQEEQRLQELGDFLRTRRNRIAPEDVGLPRGSRRRAPGLRRAEVAQLSGVSVDWYTWLEQGRPISVSTQVLESLVQALHLNADERAHLFFLAHQQSPPARSLEPETVSPALQLFLDHQGLSPAFVTGRRWDVVAWNEAARVVFGDYEQMTAHERNVVWRMFTSPMYRQFLVDWEGHARRLLAQFRATCGRYPGDPWLTGLIHDLMSASPEFRAWWPDHEVLSASEGHKTFNHPQVGYLVFELVTFQVFDAPDLTMTAYISLDEADTPAKISRLRSSRSSVSSGF</sequence>
<evidence type="ECO:0000313" key="2">
    <source>
        <dbReference type="EMBL" id="GHO48656.1"/>
    </source>
</evidence>
<dbReference type="CDD" id="cd00093">
    <property type="entry name" value="HTH_XRE"/>
    <property type="match status" value="1"/>
</dbReference>
<reference evidence="2" key="1">
    <citation type="submission" date="2020-10" db="EMBL/GenBank/DDBJ databases">
        <title>Taxonomic study of unclassified bacteria belonging to the class Ktedonobacteria.</title>
        <authorList>
            <person name="Yabe S."/>
            <person name="Wang C.M."/>
            <person name="Zheng Y."/>
            <person name="Sakai Y."/>
            <person name="Cavaletti L."/>
            <person name="Monciardini P."/>
            <person name="Donadio S."/>
        </authorList>
    </citation>
    <scope>NUCLEOTIDE SEQUENCE</scope>
    <source>
        <strain evidence="2">SOSP1-1</strain>
    </source>
</reference>
<dbReference type="PANTHER" id="PTHR35010:SF3">
    <property type="entry name" value="BLL4873 PROTEIN"/>
    <property type="match status" value="1"/>
</dbReference>
<accession>A0A8J3MW71</accession>
<dbReference type="AlphaFoldDB" id="A0A8J3MW71"/>
<dbReference type="Proteomes" id="UP000612362">
    <property type="component" value="Unassembled WGS sequence"/>
</dbReference>
<evidence type="ECO:0000313" key="3">
    <source>
        <dbReference type="Proteomes" id="UP000612362"/>
    </source>
</evidence>
<dbReference type="EMBL" id="BNJF01000004">
    <property type="protein sequence ID" value="GHO48656.1"/>
    <property type="molecule type" value="Genomic_DNA"/>
</dbReference>